<name>A0A4Q7YNT5_9BACT</name>
<accession>A0A4Q7YNT5</accession>
<comment type="caution">
    <text evidence="1">The sequence shown here is derived from an EMBL/GenBank/DDBJ whole genome shotgun (WGS) entry which is preliminary data.</text>
</comment>
<sequence>MPIQGHCALCGTFGNLCESHVRLPKFVFKRLRTPTAANPNPVHLSAMGVVQSSAQDTQPLLCSVCENDRFSMLGEKWVAHACLQDNNVTFPLVQSFINAGVARHDIMEGVSAFYAARVADIRHECIEYFAASMVWRGQFLIGNQYSLGPYDQQFRNYLLQKSQFPKDVSIHLFLRYRSNLTQLSHGVRRTRHDLTTIYDFAIPGLSFWVVVGKDRQDWAKQCCFHENGFRPIMELEQTDSLMHEQLVAVTAKAAANGRRSRLFSPTGQ</sequence>
<evidence type="ECO:0000313" key="1">
    <source>
        <dbReference type="EMBL" id="RZU39307.1"/>
    </source>
</evidence>
<gene>
    <name evidence="1" type="ORF">BDD14_0676</name>
</gene>
<dbReference type="AlphaFoldDB" id="A0A4Q7YNT5"/>
<dbReference type="Proteomes" id="UP000292958">
    <property type="component" value="Unassembled WGS sequence"/>
</dbReference>
<proteinExistence type="predicted"/>
<keyword evidence="2" id="KW-1185">Reference proteome</keyword>
<evidence type="ECO:0000313" key="2">
    <source>
        <dbReference type="Proteomes" id="UP000292958"/>
    </source>
</evidence>
<dbReference type="EMBL" id="SHKW01000001">
    <property type="protein sequence ID" value="RZU39307.1"/>
    <property type="molecule type" value="Genomic_DNA"/>
</dbReference>
<reference evidence="1 2" key="1">
    <citation type="submission" date="2019-02" db="EMBL/GenBank/DDBJ databases">
        <title>Genomic Encyclopedia of Archaeal and Bacterial Type Strains, Phase II (KMG-II): from individual species to whole genera.</title>
        <authorList>
            <person name="Goeker M."/>
        </authorList>
    </citation>
    <scope>NUCLEOTIDE SEQUENCE [LARGE SCALE GENOMIC DNA]</scope>
    <source>
        <strain evidence="1 2">DSM 18101</strain>
    </source>
</reference>
<protein>
    <submittedName>
        <fullName evidence="1">Uncharacterized protein</fullName>
    </submittedName>
</protein>
<organism evidence="1 2">
    <name type="scientific">Edaphobacter modestus</name>
    <dbReference type="NCBI Taxonomy" id="388466"/>
    <lineage>
        <taxon>Bacteria</taxon>
        <taxon>Pseudomonadati</taxon>
        <taxon>Acidobacteriota</taxon>
        <taxon>Terriglobia</taxon>
        <taxon>Terriglobales</taxon>
        <taxon>Acidobacteriaceae</taxon>
        <taxon>Edaphobacter</taxon>
    </lineage>
</organism>